<reference evidence="8 9" key="1">
    <citation type="submission" date="2018-04" db="EMBL/GenBank/DDBJ databases">
        <title>Adhaeribacter sp. HMF7616 genome sequencing and assembly.</title>
        <authorList>
            <person name="Kang H."/>
            <person name="Kang J."/>
            <person name="Cha I."/>
            <person name="Kim H."/>
            <person name="Joh K."/>
        </authorList>
    </citation>
    <scope>NUCLEOTIDE SEQUENCE [LARGE SCALE GENOMIC DNA]</scope>
    <source>
        <strain evidence="8 9">HMF7616</strain>
    </source>
</reference>
<evidence type="ECO:0000313" key="9">
    <source>
        <dbReference type="Proteomes" id="UP000253919"/>
    </source>
</evidence>
<dbReference type="InterPro" id="IPR019734">
    <property type="entry name" value="TPR_rpt"/>
</dbReference>
<evidence type="ECO:0000256" key="3">
    <source>
        <dbReference type="ARBA" id="ARBA00022553"/>
    </source>
</evidence>
<dbReference type="Gene3D" id="1.10.287.130">
    <property type="match status" value="1"/>
</dbReference>
<dbReference type="Gene3D" id="3.30.565.10">
    <property type="entry name" value="Histidine kinase-like ATPase, C-terminal domain"/>
    <property type="match status" value="1"/>
</dbReference>
<evidence type="ECO:0000313" key="8">
    <source>
        <dbReference type="EMBL" id="RDC62318.1"/>
    </source>
</evidence>
<dbReference type="RefSeq" id="WP_115371777.1">
    <property type="nucleotide sequence ID" value="NZ_QASA01000001.1"/>
</dbReference>
<evidence type="ECO:0000256" key="6">
    <source>
        <dbReference type="SAM" id="SignalP"/>
    </source>
</evidence>
<feature type="coiled-coil region" evidence="5">
    <location>
        <begin position="455"/>
        <end position="485"/>
    </location>
</feature>
<comment type="catalytic activity">
    <reaction evidence="1">
        <text>ATP + protein L-histidine = ADP + protein N-phospho-L-histidine.</text>
        <dbReference type="EC" id="2.7.13.3"/>
    </reaction>
</comment>
<dbReference type="Pfam" id="PF13424">
    <property type="entry name" value="TPR_12"/>
    <property type="match status" value="2"/>
</dbReference>
<dbReference type="PROSITE" id="PS50109">
    <property type="entry name" value="HIS_KIN"/>
    <property type="match status" value="1"/>
</dbReference>
<protein>
    <recommendedName>
        <fullName evidence="2">histidine kinase</fullName>
        <ecNumber evidence="2">2.7.13.3</ecNumber>
    </recommendedName>
</protein>
<keyword evidence="6" id="KW-0732">Signal</keyword>
<dbReference type="SMART" id="SM00388">
    <property type="entry name" value="HisKA"/>
    <property type="match status" value="1"/>
</dbReference>
<keyword evidence="3" id="KW-0597">Phosphoprotein</keyword>
<feature type="repeat" description="TPR" evidence="4">
    <location>
        <begin position="120"/>
        <end position="153"/>
    </location>
</feature>
<dbReference type="PANTHER" id="PTHR43065">
    <property type="entry name" value="SENSOR HISTIDINE KINASE"/>
    <property type="match status" value="1"/>
</dbReference>
<comment type="caution">
    <text evidence="8">The sequence shown here is derived from an EMBL/GenBank/DDBJ whole genome shotgun (WGS) entry which is preliminary data.</text>
</comment>
<dbReference type="PROSITE" id="PS50005">
    <property type="entry name" value="TPR"/>
    <property type="match status" value="1"/>
</dbReference>
<dbReference type="SMART" id="SM00028">
    <property type="entry name" value="TPR"/>
    <property type="match status" value="7"/>
</dbReference>
<dbReference type="InterPro" id="IPR036890">
    <property type="entry name" value="HATPase_C_sf"/>
</dbReference>
<dbReference type="PANTHER" id="PTHR43065:SF42">
    <property type="entry name" value="TWO-COMPONENT SENSOR PPRA"/>
    <property type="match status" value="1"/>
</dbReference>
<keyword evidence="9" id="KW-1185">Reference proteome</keyword>
<dbReference type="InterPro" id="IPR003661">
    <property type="entry name" value="HisK_dim/P_dom"/>
</dbReference>
<dbReference type="OrthoDB" id="9806995at2"/>
<dbReference type="InterPro" id="IPR011990">
    <property type="entry name" value="TPR-like_helical_dom_sf"/>
</dbReference>
<name>A0A369QJ53_9BACT</name>
<feature type="signal peptide" evidence="6">
    <location>
        <begin position="1"/>
        <end position="19"/>
    </location>
</feature>
<dbReference type="PRINTS" id="PR00344">
    <property type="entry name" value="BCTRLSENSOR"/>
</dbReference>
<dbReference type="EMBL" id="QASA01000001">
    <property type="protein sequence ID" value="RDC62318.1"/>
    <property type="molecule type" value="Genomic_DNA"/>
</dbReference>
<sequence length="745" mass="83694">MKLAIVVLSFFILKSATYAQNTQIDSLNRLIRQATTDTASINLTNSKIRLLIRINLDSAETLGLATLQKSKSLRYSYGEAAARINLASTYIMKGNFKKASENMNIAQKIFLDIPDSLGLSNTYSTYGMYYGMQSKYDSSITNLEKAISIAERNKFEERLATYYGNIAIGYQMQANFIKALEYQQKSLNLAIANKDVSNQAYIRLNMGLVFANMKDTLRARQSLLESIRLAKQEGIKNVELYAYSNLANLYSQKKDVQKEYEFAMKAAQLGQEMGDYGIQAASLSKAAGSLATMRQFPAATALAKKAIIIADSSGQTYNRYQAYSSLGYVLRLQNQYKAAIPYLEKSVAFLEKTDLYNEEVGNTYQHLSYCYEKTGNFSKALTFFKNSAQIADSVLSRDNIRRVTELSMNYEFNKKQETQRIEQKNKDAITQARQLALIVGLVLSFSLAAVAFWAYRQKQLANAQLQTQKEEIENTLTTLKRTQAQLILSEKMASLGELTAGIAHEIQNPLNFVNNFSEVSAELLDELAEEMLKGDTDEALAIVGDVKENLQKINHHGKRADFIVKGMLEHSRSSSGEKKTLDISKLTQEYYRLAYQNIRAKDKEYTANLITELNNDLPKIEVSPLELGRVLVNVFNNAFYATKQKKAQLNGQYQPEIKITTSQKNGYAVIHIRDNGTGMPENIKSKIFQPFFTTKPTGQGTGLGLSLSYDIITKGHQGQIEVKTEPGEYTEFIINLPQTAKSRLV</sequence>
<evidence type="ECO:0000256" key="2">
    <source>
        <dbReference type="ARBA" id="ARBA00012438"/>
    </source>
</evidence>
<evidence type="ECO:0000256" key="1">
    <source>
        <dbReference type="ARBA" id="ARBA00000085"/>
    </source>
</evidence>
<keyword evidence="5" id="KW-0175">Coiled coil</keyword>
<proteinExistence type="predicted"/>
<evidence type="ECO:0000259" key="7">
    <source>
        <dbReference type="PROSITE" id="PS50109"/>
    </source>
</evidence>
<dbReference type="GO" id="GO:0000155">
    <property type="term" value="F:phosphorelay sensor kinase activity"/>
    <property type="evidence" value="ECO:0007669"/>
    <property type="project" value="InterPro"/>
</dbReference>
<evidence type="ECO:0000256" key="5">
    <source>
        <dbReference type="SAM" id="Coils"/>
    </source>
</evidence>
<dbReference type="Gene3D" id="1.25.40.10">
    <property type="entry name" value="Tetratricopeptide repeat domain"/>
    <property type="match status" value="2"/>
</dbReference>
<accession>A0A369QJ53</accession>
<dbReference type="SUPFAM" id="SSF47384">
    <property type="entry name" value="Homodimeric domain of signal transducing histidine kinase"/>
    <property type="match status" value="1"/>
</dbReference>
<dbReference type="InterPro" id="IPR003594">
    <property type="entry name" value="HATPase_dom"/>
</dbReference>
<dbReference type="InterPro" id="IPR005467">
    <property type="entry name" value="His_kinase_dom"/>
</dbReference>
<dbReference type="Pfam" id="PF02518">
    <property type="entry name" value="HATPase_c"/>
    <property type="match status" value="1"/>
</dbReference>
<gene>
    <name evidence="8" type="ORF">AHMF7616_00911</name>
</gene>
<feature type="chain" id="PRO_5016909649" description="histidine kinase" evidence="6">
    <location>
        <begin position="20"/>
        <end position="745"/>
    </location>
</feature>
<dbReference type="EC" id="2.7.13.3" evidence="2"/>
<dbReference type="CDD" id="cd00082">
    <property type="entry name" value="HisKA"/>
    <property type="match status" value="1"/>
</dbReference>
<dbReference type="InterPro" id="IPR004358">
    <property type="entry name" value="Sig_transdc_His_kin-like_C"/>
</dbReference>
<dbReference type="SUPFAM" id="SSF55874">
    <property type="entry name" value="ATPase domain of HSP90 chaperone/DNA topoisomerase II/histidine kinase"/>
    <property type="match status" value="1"/>
</dbReference>
<dbReference type="InterPro" id="IPR036097">
    <property type="entry name" value="HisK_dim/P_sf"/>
</dbReference>
<dbReference type="SMART" id="SM00387">
    <property type="entry name" value="HATPase_c"/>
    <property type="match status" value="1"/>
</dbReference>
<evidence type="ECO:0000256" key="4">
    <source>
        <dbReference type="PROSITE-ProRule" id="PRU00339"/>
    </source>
</evidence>
<feature type="domain" description="Histidine kinase" evidence="7">
    <location>
        <begin position="501"/>
        <end position="740"/>
    </location>
</feature>
<dbReference type="AlphaFoldDB" id="A0A369QJ53"/>
<dbReference type="SUPFAM" id="SSF48452">
    <property type="entry name" value="TPR-like"/>
    <property type="match status" value="2"/>
</dbReference>
<keyword evidence="4" id="KW-0802">TPR repeat</keyword>
<dbReference type="Proteomes" id="UP000253919">
    <property type="component" value="Unassembled WGS sequence"/>
</dbReference>
<organism evidence="8 9">
    <name type="scientific">Adhaeribacter pallidiroseus</name>
    <dbReference type="NCBI Taxonomy" id="2072847"/>
    <lineage>
        <taxon>Bacteria</taxon>
        <taxon>Pseudomonadati</taxon>
        <taxon>Bacteroidota</taxon>
        <taxon>Cytophagia</taxon>
        <taxon>Cytophagales</taxon>
        <taxon>Hymenobacteraceae</taxon>
        <taxon>Adhaeribacter</taxon>
    </lineage>
</organism>